<dbReference type="Proteomes" id="UP000823933">
    <property type="component" value="Unassembled WGS sequence"/>
</dbReference>
<evidence type="ECO:0000259" key="1">
    <source>
        <dbReference type="Pfam" id="PF19568"/>
    </source>
</evidence>
<comment type="caution">
    <text evidence="2">The sequence shown here is derived from an EMBL/GenBank/DDBJ whole genome shotgun (WGS) entry which is preliminary data.</text>
</comment>
<dbReference type="InterPro" id="IPR045735">
    <property type="entry name" value="Spore_III_AA_AAA+_ATPase"/>
</dbReference>
<proteinExistence type="predicted"/>
<gene>
    <name evidence="2" type="ORF">H9890_06870</name>
</gene>
<name>A0A9D1QAU7_9FIRM</name>
<dbReference type="EMBL" id="DXHQ01000078">
    <property type="protein sequence ID" value="HIW09103.1"/>
    <property type="molecule type" value="Genomic_DNA"/>
</dbReference>
<reference evidence="2" key="2">
    <citation type="submission" date="2021-04" db="EMBL/GenBank/DDBJ databases">
        <authorList>
            <person name="Gilroy R."/>
        </authorList>
    </citation>
    <scope>NUCLEOTIDE SEQUENCE</scope>
    <source>
        <strain evidence="2">ChiHcolR34-3080</strain>
    </source>
</reference>
<dbReference type="SUPFAM" id="SSF52540">
    <property type="entry name" value="P-loop containing nucleoside triphosphate hydrolases"/>
    <property type="match status" value="1"/>
</dbReference>
<dbReference type="AlphaFoldDB" id="A0A9D1QAU7"/>
<evidence type="ECO:0000313" key="3">
    <source>
        <dbReference type="Proteomes" id="UP000823933"/>
    </source>
</evidence>
<reference evidence="2" key="1">
    <citation type="journal article" date="2021" name="PeerJ">
        <title>Extensive microbial diversity within the chicken gut microbiome revealed by metagenomics and culture.</title>
        <authorList>
            <person name="Gilroy R."/>
            <person name="Ravi A."/>
            <person name="Getino M."/>
            <person name="Pursley I."/>
            <person name="Horton D.L."/>
            <person name="Alikhan N.F."/>
            <person name="Baker D."/>
            <person name="Gharbi K."/>
            <person name="Hall N."/>
            <person name="Watson M."/>
            <person name="Adriaenssens E.M."/>
            <person name="Foster-Nyarko E."/>
            <person name="Jarju S."/>
            <person name="Secka A."/>
            <person name="Antonio M."/>
            <person name="Oren A."/>
            <person name="Chaudhuri R.R."/>
            <person name="La Ragione R."/>
            <person name="Hildebrand F."/>
            <person name="Pallen M.J."/>
        </authorList>
    </citation>
    <scope>NUCLEOTIDE SEQUENCE</scope>
    <source>
        <strain evidence="2">ChiHcolR34-3080</strain>
    </source>
</reference>
<accession>A0A9D1QAU7</accession>
<dbReference type="Pfam" id="PF19568">
    <property type="entry name" value="Spore_III_AA"/>
    <property type="match status" value="1"/>
</dbReference>
<evidence type="ECO:0000313" key="2">
    <source>
        <dbReference type="EMBL" id="HIW09103.1"/>
    </source>
</evidence>
<organism evidence="2 3">
    <name type="scientific">Candidatus Faecalibacterium intestinigallinarum</name>
    <dbReference type="NCBI Taxonomy" id="2838581"/>
    <lineage>
        <taxon>Bacteria</taxon>
        <taxon>Bacillati</taxon>
        <taxon>Bacillota</taxon>
        <taxon>Clostridia</taxon>
        <taxon>Eubacteriales</taxon>
        <taxon>Oscillospiraceae</taxon>
        <taxon>Faecalibacterium</taxon>
    </lineage>
</organism>
<dbReference type="InterPro" id="IPR027417">
    <property type="entry name" value="P-loop_NTPase"/>
</dbReference>
<feature type="domain" description="Stage III sporulation protein AA AAA+ ATPase" evidence="1">
    <location>
        <begin position="28"/>
        <end position="295"/>
    </location>
</feature>
<sequence length="298" mass="31858">MDEYFQAVGALPACFARPLADIAPETAAQVHEVRLRTGCPLWLNVGGALRPAGRLPGCPPALAALRPTRQQMEEALYALCGGSVPTHQTELAEGYLTLPGGHRVGVGGRYLSHPREGVVLQTVTSLNLRVARARQAVLPPRLTELLQGRFTGLLVAGEPDSGKTTLLRGMAAYLAGLGRAVAVIDERGEFWPEQLRAARPPVDTIAGLPKARAVQMALRTLAPQAVLLDELGGLEEVRGLEQGFFSGVDYAASLHAASLEEALRRPQVAYMRERRMVRAVVLLAGRQAPGQVAGVHLL</sequence>
<protein>
    <submittedName>
        <fullName evidence="2">Stage III sporulation protein AA</fullName>
    </submittedName>
</protein>
<dbReference type="Gene3D" id="3.40.50.300">
    <property type="entry name" value="P-loop containing nucleotide triphosphate hydrolases"/>
    <property type="match status" value="1"/>
</dbReference>